<name>A0ABV5GSD3_9FLAO</name>
<evidence type="ECO:0000313" key="1">
    <source>
        <dbReference type="EMBL" id="MFB9098308.1"/>
    </source>
</evidence>
<dbReference type="EMBL" id="JBHMEY010000075">
    <property type="protein sequence ID" value="MFB9098308.1"/>
    <property type="molecule type" value="Genomic_DNA"/>
</dbReference>
<proteinExistence type="predicted"/>
<evidence type="ECO:0000313" key="2">
    <source>
        <dbReference type="Proteomes" id="UP001589607"/>
    </source>
</evidence>
<evidence type="ECO:0008006" key="3">
    <source>
        <dbReference type="Google" id="ProtNLM"/>
    </source>
</evidence>
<accession>A0ABV5GSD3</accession>
<sequence>MKITKLLGIALIGILGFGQNNPNPQDFLPKITPPSPEAYALGNYGNVPVGLFTGSPNVQIPLLEFKTKNINIPFSLSYSSNGIKVDDVNSKVGLGWNLIGGGVITRMIRDLPDEESMMDDYPLKHLDLVNISPNNEILNTYFNIHGENEGYDTESDLFNFSFLNFSGKFYFDKNNNIIQIEKSNLKIEINDNNGINPFSFKITDGNGVQYFFHLTERTMLRTSGDGHSIPNTNTTAWLLTNITYPDNNVIHFEYDNYNEYYITSESQQVSRSFPYFQSCTGIQGLYAKSATLSPIYSHNYRAIGYRLRKIKTDNPIEGYLLFDYDNSMSLNSPDPKTVLDKITYFNKNNETINFVKLNYFSTLNDRIFLESIHFLDSSKKYSFEYIQPNNFPKRLDKGQDEWGYFNGANNSNLIPEVNGYGFENINFNFANKIINPSVSKLGLLNKIIYPTKGYTLINYEPNNYFGDVKQLPTQQNTSISVSTDQSIRLKTTEHTFFSHFGHEVEMKGDSYFYNCDSDFDTGRNHHKSVLSVFCVEDAQEMGLYSYDQYGNGFVFGVSAEIKDLKKVYFFAEKDKTYQIRLKNSYNCTYGYLNIKYYNQNYTISRQNILAAGNRVESTTDYTHANDLNPILKQYKYNYPNDINRSSGDIGQTPYYFDIRKFKDGNCFKKDIVITSSSLSNLYDTSGSHIYYKYVNISEGNNYTNGYIENEFIINRDYREHIYRGSDEFRNVPFSNFGWDNGKLKSTKIYAKEGTQIILKKETINTYSKTLETPIAINFAIRNPYPGVFAIQNQDVCRCNINNVSESYSIKHCTTLHIHKKDANGNCIANNATNTTSIIEHPCFGENIGELISIPSIFHLDIMPYKYFSYSSQLTNTLDKEYFSSGGSISHFTNFFYDNNDHLQLTKKTTTNSNGETIKTKYSYAHEMGNQAMIDKNMIAIPLKTESFKDTEKLAEQETVYNDWGNGILAPKEVKTAKGSATVETRVKYNVLDNTNGNPLEVQQEGGHPICYIWGYNKTLPIAKIENATYAQVQSYVANLQTLSNGTNEGNLITALDALRAALPNAMVTTYTHKPLIGLSTVTDPKGDKITYHYDNFNRLQFVKDKNENILSENEYHYKN</sequence>
<protein>
    <recommendedName>
        <fullName evidence="3">YD repeat-containing protein</fullName>
    </recommendedName>
</protein>
<reference evidence="1 2" key="1">
    <citation type="submission" date="2024-09" db="EMBL/GenBank/DDBJ databases">
        <authorList>
            <person name="Sun Q."/>
            <person name="Mori K."/>
        </authorList>
    </citation>
    <scope>NUCLEOTIDE SEQUENCE [LARGE SCALE GENOMIC DNA]</scope>
    <source>
        <strain evidence="1 2">CECT 7955</strain>
    </source>
</reference>
<dbReference type="RefSeq" id="WP_236457718.1">
    <property type="nucleotide sequence ID" value="NZ_CBCSGE010000040.1"/>
</dbReference>
<keyword evidence="2" id="KW-1185">Reference proteome</keyword>
<comment type="caution">
    <text evidence="1">The sequence shown here is derived from an EMBL/GenBank/DDBJ whole genome shotgun (WGS) entry which is preliminary data.</text>
</comment>
<dbReference type="Proteomes" id="UP001589607">
    <property type="component" value="Unassembled WGS sequence"/>
</dbReference>
<organism evidence="1 2">
    <name type="scientific">Flavobacterium jumunjinense</name>
    <dbReference type="NCBI Taxonomy" id="998845"/>
    <lineage>
        <taxon>Bacteria</taxon>
        <taxon>Pseudomonadati</taxon>
        <taxon>Bacteroidota</taxon>
        <taxon>Flavobacteriia</taxon>
        <taxon>Flavobacteriales</taxon>
        <taxon>Flavobacteriaceae</taxon>
        <taxon>Flavobacterium</taxon>
    </lineage>
</organism>
<gene>
    <name evidence="1" type="ORF">ACFFVF_17500</name>
</gene>